<dbReference type="EMBL" id="JAVRQU010000003">
    <property type="protein sequence ID" value="KAK5704935.1"/>
    <property type="molecule type" value="Genomic_DNA"/>
</dbReference>
<evidence type="ECO:0000256" key="1">
    <source>
        <dbReference type="SAM" id="MobiDB-lite"/>
    </source>
</evidence>
<evidence type="ECO:0000313" key="3">
    <source>
        <dbReference type="Proteomes" id="UP001310594"/>
    </source>
</evidence>
<dbReference type="AlphaFoldDB" id="A0AAN8A529"/>
<feature type="region of interest" description="Disordered" evidence="1">
    <location>
        <begin position="72"/>
        <end position="162"/>
    </location>
</feature>
<accession>A0AAN8A529</accession>
<organism evidence="2 3">
    <name type="scientific">Elasticomyces elasticus</name>
    <dbReference type="NCBI Taxonomy" id="574655"/>
    <lineage>
        <taxon>Eukaryota</taxon>
        <taxon>Fungi</taxon>
        <taxon>Dikarya</taxon>
        <taxon>Ascomycota</taxon>
        <taxon>Pezizomycotina</taxon>
        <taxon>Dothideomycetes</taxon>
        <taxon>Dothideomycetidae</taxon>
        <taxon>Mycosphaerellales</taxon>
        <taxon>Teratosphaeriaceae</taxon>
        <taxon>Elasticomyces</taxon>
    </lineage>
</organism>
<reference evidence="2" key="1">
    <citation type="submission" date="2023-08" db="EMBL/GenBank/DDBJ databases">
        <title>Black Yeasts Isolated from many extreme environments.</title>
        <authorList>
            <person name="Coleine C."/>
            <person name="Stajich J.E."/>
            <person name="Selbmann L."/>
        </authorList>
    </citation>
    <scope>NUCLEOTIDE SEQUENCE</scope>
    <source>
        <strain evidence="2">CCFEE 5810</strain>
    </source>
</reference>
<protein>
    <submittedName>
        <fullName evidence="2">Uncharacterized protein</fullName>
    </submittedName>
</protein>
<name>A0AAN8A529_9PEZI</name>
<feature type="compositionally biased region" description="Basic and acidic residues" evidence="1">
    <location>
        <begin position="151"/>
        <end position="162"/>
    </location>
</feature>
<gene>
    <name evidence="2" type="ORF">LTR97_002046</name>
</gene>
<proteinExistence type="predicted"/>
<evidence type="ECO:0000313" key="2">
    <source>
        <dbReference type="EMBL" id="KAK5704935.1"/>
    </source>
</evidence>
<sequence length="229" mass="25165">MSIAILKCGIDEPFHRARFNFYISLLSEEESDNRLNLGISWLKDAEKVATARQKKSIHQFKQTMMSVKRKLVDMGTPDPYPQPHPSHTHSHTHDHDSAPSARSPNFGLDGTNELSPADLDGPSEIPTTDMGRDGTGQPHPDLSFTSTSESNEEHEPSAAEAAAKERLAGEIAALKRGGLSRRTCMVVWASFRRARDVKKMVEGVEEAAGASMMPMASGEVKKQRTIQVS</sequence>
<comment type="caution">
    <text evidence="2">The sequence shown here is derived from an EMBL/GenBank/DDBJ whole genome shotgun (WGS) entry which is preliminary data.</text>
</comment>
<dbReference type="Proteomes" id="UP001310594">
    <property type="component" value="Unassembled WGS sequence"/>
</dbReference>